<evidence type="ECO:0000313" key="3">
    <source>
        <dbReference type="EMBL" id="MFD0918268.1"/>
    </source>
</evidence>
<dbReference type="RefSeq" id="WP_263250103.1">
    <property type="nucleotide sequence ID" value="NZ_BAABLT010000034.1"/>
</dbReference>
<dbReference type="Proteomes" id="UP001597018">
    <property type="component" value="Unassembled WGS sequence"/>
</dbReference>
<organism evidence="3 4">
    <name type="scientific">Saccharopolyspora rosea</name>
    <dbReference type="NCBI Taxonomy" id="524884"/>
    <lineage>
        <taxon>Bacteria</taxon>
        <taxon>Bacillati</taxon>
        <taxon>Actinomycetota</taxon>
        <taxon>Actinomycetes</taxon>
        <taxon>Pseudonocardiales</taxon>
        <taxon>Pseudonocardiaceae</taxon>
        <taxon>Saccharopolyspora</taxon>
    </lineage>
</organism>
<sequence length="64" mass="6980">MRSDDVKWRKSSRSPNNDNCVEVAQLGSGAGVRDSKDPDGAWLSVPSDAWARFLGGIKGGRFDR</sequence>
<dbReference type="EMBL" id="JBHTIW010000001">
    <property type="protein sequence ID" value="MFD0918268.1"/>
    <property type="molecule type" value="Genomic_DNA"/>
</dbReference>
<reference evidence="4" key="1">
    <citation type="journal article" date="2019" name="Int. J. Syst. Evol. Microbiol.">
        <title>The Global Catalogue of Microorganisms (GCM) 10K type strain sequencing project: providing services to taxonomists for standard genome sequencing and annotation.</title>
        <authorList>
            <consortium name="The Broad Institute Genomics Platform"/>
            <consortium name="The Broad Institute Genome Sequencing Center for Infectious Disease"/>
            <person name="Wu L."/>
            <person name="Ma J."/>
        </authorList>
    </citation>
    <scope>NUCLEOTIDE SEQUENCE [LARGE SCALE GENOMIC DNA]</scope>
    <source>
        <strain evidence="4">CCUG 56401</strain>
    </source>
</reference>
<proteinExistence type="predicted"/>
<feature type="region of interest" description="Disordered" evidence="1">
    <location>
        <begin position="1"/>
        <end position="21"/>
    </location>
</feature>
<evidence type="ECO:0000313" key="4">
    <source>
        <dbReference type="Proteomes" id="UP001597018"/>
    </source>
</evidence>
<evidence type="ECO:0000256" key="1">
    <source>
        <dbReference type="SAM" id="MobiDB-lite"/>
    </source>
</evidence>
<feature type="domain" description="DUF397" evidence="2">
    <location>
        <begin position="7"/>
        <end position="58"/>
    </location>
</feature>
<dbReference type="InterPro" id="IPR007278">
    <property type="entry name" value="DUF397"/>
</dbReference>
<comment type="caution">
    <text evidence="3">The sequence shown here is derived from an EMBL/GenBank/DDBJ whole genome shotgun (WGS) entry which is preliminary data.</text>
</comment>
<gene>
    <name evidence="3" type="ORF">ACFQ16_00785</name>
</gene>
<dbReference type="Pfam" id="PF04149">
    <property type="entry name" value="DUF397"/>
    <property type="match status" value="1"/>
</dbReference>
<accession>A0ABW3FKF9</accession>
<protein>
    <submittedName>
        <fullName evidence="3">DUF397 domain-containing protein</fullName>
    </submittedName>
</protein>
<evidence type="ECO:0000259" key="2">
    <source>
        <dbReference type="Pfam" id="PF04149"/>
    </source>
</evidence>
<name>A0ABW3FKF9_9PSEU</name>
<keyword evidence="4" id="KW-1185">Reference proteome</keyword>